<protein>
    <recommendedName>
        <fullName evidence="18">peptidylprolyl isomerase</fullName>
        <ecNumber evidence="18">5.2.1.8</ecNumber>
    </recommendedName>
</protein>
<evidence type="ECO:0000256" key="10">
    <source>
        <dbReference type="ARBA" id="ARBA00022737"/>
    </source>
</evidence>
<dbReference type="GO" id="GO:0005739">
    <property type="term" value="C:mitochondrion"/>
    <property type="evidence" value="ECO:0007669"/>
    <property type="project" value="UniProtKB-SubCell"/>
</dbReference>
<dbReference type="Gene3D" id="3.10.50.40">
    <property type="match status" value="3"/>
</dbReference>
<dbReference type="GO" id="GO:0005634">
    <property type="term" value="C:nucleus"/>
    <property type="evidence" value="ECO:0007669"/>
    <property type="project" value="UniProtKB-SubCell"/>
</dbReference>
<keyword evidence="6" id="KW-0488">Methylation</keyword>
<evidence type="ECO:0000256" key="1">
    <source>
        <dbReference type="ARBA" id="ARBA00000971"/>
    </source>
</evidence>
<dbReference type="SUPFAM" id="SSF48452">
    <property type="entry name" value="TPR-like"/>
    <property type="match status" value="1"/>
</dbReference>
<dbReference type="AlphaFoldDB" id="A0A507DKH7"/>
<keyword evidence="17" id="KW-0539">Nucleus</keyword>
<dbReference type="InterPro" id="IPR013105">
    <property type="entry name" value="TPR_2"/>
</dbReference>
<sequence>MDACVLRRAGLRGPDEDHGPAGYFCFQKAARQVVTFLESDNRQVLLQTTSLYHHSCSDIPSPSKRLLLGIDVSTTSSSDARSLLNVSPVFDFPAGDASVIDSPADAPSPDLGSPMADDAMEKPGVQQVQPPAFTILPTTAITTEDCMDTTGEPPHPICPAGNSAPHIVKPRTSVLSDRLTKASSYMPTTTQHKVGTIVKVTPDGAVTKVILKVGSVSEKPSNNDEIYVTYVGRLAGSAEVFDFVDNVDTPFTFRLGLGKVIRGWDEGVKTMTKGEQARFTIAPEYGYGAHGAGPKVPPNSTLEFDVTLLGWKSVTSLTDDGKVTMTMIKTDASAWQTPKDGWEVRINYTGRVKGLHAHFEKAENAIFEIGADASTMPPFLSSAIKTFKRGEIGRITIHPGHAFGPSGDASRDIPPHAVIEYTYELLDWHEVEKLDGDKITKTTIKHGVGLQRPKHRCAVRVNIRGTAVPSQSCVTSIVDSWYVLGSGGLPEAVELALEKMKKGESATIKAPGDYGYGNTKTKELGIAPGERLEFEATLHEWNEKKKSEDMSQTEKFEAAEDCRVSGNELFRDGKWRSAARQYDQIVNYFQNDTDATAEEKTRADALLLSAYLNLIACHLKLKHPQPFKLLEIANQAIAIKPASAKALYRRAQVHCTAQEFEKALHDIRAALKLEPKDPALRAEYIKITERLKAYRKGQKQLFQKMFGVVKIGGA</sequence>
<evidence type="ECO:0000256" key="5">
    <source>
        <dbReference type="ARBA" id="ARBA00004514"/>
    </source>
</evidence>
<comment type="subcellular location">
    <subcellularLocation>
        <location evidence="4">Cytoplasm</location>
        <location evidence="4">Cytoskeleton</location>
    </subcellularLocation>
    <subcellularLocation>
        <location evidence="5">Cytoplasm</location>
        <location evidence="5">Cytosol</location>
    </subcellularLocation>
    <subcellularLocation>
        <location evidence="3">Mitochondrion</location>
    </subcellularLocation>
    <subcellularLocation>
        <location evidence="2">Nucleus</location>
    </subcellularLocation>
</comment>
<evidence type="ECO:0000256" key="9">
    <source>
        <dbReference type="ARBA" id="ARBA00022701"/>
    </source>
</evidence>
<feature type="domain" description="PPIase FKBP-type" evidence="20">
    <location>
        <begin position="223"/>
        <end position="312"/>
    </location>
</feature>
<keyword evidence="7" id="KW-0963">Cytoplasm</keyword>
<name>A0A507DKH7_9FUNG</name>
<dbReference type="InterPro" id="IPR019734">
    <property type="entry name" value="TPR_rpt"/>
</dbReference>
<evidence type="ECO:0000256" key="12">
    <source>
        <dbReference type="ARBA" id="ARBA00022990"/>
    </source>
</evidence>
<dbReference type="GO" id="GO:0005874">
    <property type="term" value="C:microtubule"/>
    <property type="evidence" value="ECO:0007669"/>
    <property type="project" value="UniProtKB-KW"/>
</dbReference>
<dbReference type="SUPFAM" id="SSF54534">
    <property type="entry name" value="FKBP-like"/>
    <property type="match status" value="3"/>
</dbReference>
<evidence type="ECO:0000256" key="13">
    <source>
        <dbReference type="ARBA" id="ARBA00023110"/>
    </source>
</evidence>
<dbReference type="InterPro" id="IPR046357">
    <property type="entry name" value="PPIase_dom_sf"/>
</dbReference>
<gene>
    <name evidence="21" type="ORF">SeMB42_g01778</name>
</gene>
<evidence type="ECO:0000313" key="21">
    <source>
        <dbReference type="EMBL" id="TPX51921.1"/>
    </source>
</evidence>
<feature type="domain" description="PPIase FKBP-type" evidence="20">
    <location>
        <begin position="482"/>
        <end position="542"/>
    </location>
</feature>
<keyword evidence="8" id="KW-0597">Phosphoprotein</keyword>
<evidence type="ECO:0000256" key="18">
    <source>
        <dbReference type="PROSITE-ProRule" id="PRU00277"/>
    </source>
</evidence>
<evidence type="ECO:0000256" key="4">
    <source>
        <dbReference type="ARBA" id="ARBA00004245"/>
    </source>
</evidence>
<evidence type="ECO:0000256" key="17">
    <source>
        <dbReference type="ARBA" id="ARBA00023242"/>
    </source>
</evidence>
<dbReference type="SMART" id="SM00028">
    <property type="entry name" value="TPR"/>
    <property type="match status" value="2"/>
</dbReference>
<dbReference type="STRING" id="286115.A0A507DKH7"/>
<keyword evidence="12" id="KW-0007">Acetylation</keyword>
<reference evidence="21 22" key="1">
    <citation type="journal article" date="2019" name="Sci. Rep.">
        <title>Comparative genomics of chytrid fungi reveal insights into the obligate biotrophic and pathogenic lifestyle of Synchytrium endobioticum.</title>
        <authorList>
            <person name="van de Vossenberg B.T.L.H."/>
            <person name="Warris S."/>
            <person name="Nguyen H.D.T."/>
            <person name="van Gent-Pelzer M.P.E."/>
            <person name="Joly D.L."/>
            <person name="van de Geest H.C."/>
            <person name="Bonants P.J.M."/>
            <person name="Smith D.S."/>
            <person name="Levesque C.A."/>
            <person name="van der Lee T.A.J."/>
        </authorList>
    </citation>
    <scope>NUCLEOTIDE SEQUENCE [LARGE SCALE GENOMIC DNA]</scope>
    <source>
        <strain evidence="21 22">MB42</strain>
    </source>
</reference>
<dbReference type="VEuPathDB" id="FungiDB:SeMB42_g01778"/>
<feature type="domain" description="PPIase FKBP-type" evidence="20">
    <location>
        <begin position="341"/>
        <end position="429"/>
    </location>
</feature>
<dbReference type="PANTHER" id="PTHR46512">
    <property type="entry name" value="PEPTIDYLPROLYL ISOMERASE"/>
    <property type="match status" value="1"/>
</dbReference>
<keyword evidence="15" id="KW-0206">Cytoskeleton</keyword>
<keyword evidence="14" id="KW-0496">Mitochondrion</keyword>
<dbReference type="Proteomes" id="UP000317494">
    <property type="component" value="Unassembled WGS sequence"/>
</dbReference>
<evidence type="ECO:0000256" key="2">
    <source>
        <dbReference type="ARBA" id="ARBA00004123"/>
    </source>
</evidence>
<keyword evidence="13 18" id="KW-0697">Rotamase</keyword>
<evidence type="ECO:0000256" key="7">
    <source>
        <dbReference type="ARBA" id="ARBA00022490"/>
    </source>
</evidence>
<accession>A0A507DKH7</accession>
<dbReference type="InterPro" id="IPR050754">
    <property type="entry name" value="FKBP4/5/8-like"/>
</dbReference>
<proteinExistence type="predicted"/>
<dbReference type="Gene3D" id="1.25.40.10">
    <property type="entry name" value="Tetratricopeptide repeat domain"/>
    <property type="match status" value="1"/>
</dbReference>
<dbReference type="PROSITE" id="PS50005">
    <property type="entry name" value="TPR"/>
    <property type="match status" value="1"/>
</dbReference>
<dbReference type="EMBL" id="QEAN01000048">
    <property type="protein sequence ID" value="TPX51921.1"/>
    <property type="molecule type" value="Genomic_DNA"/>
</dbReference>
<dbReference type="PROSITE" id="PS50059">
    <property type="entry name" value="FKBP_PPIASE"/>
    <property type="match status" value="3"/>
</dbReference>
<dbReference type="Pfam" id="PF07719">
    <property type="entry name" value="TPR_2"/>
    <property type="match status" value="1"/>
</dbReference>
<keyword evidence="11 19" id="KW-0802">TPR repeat</keyword>
<evidence type="ECO:0000256" key="14">
    <source>
        <dbReference type="ARBA" id="ARBA00023128"/>
    </source>
</evidence>
<dbReference type="GO" id="GO:0005829">
    <property type="term" value="C:cytosol"/>
    <property type="evidence" value="ECO:0007669"/>
    <property type="project" value="UniProtKB-SubCell"/>
</dbReference>
<dbReference type="PANTHER" id="PTHR46512:SF9">
    <property type="entry name" value="PEPTIDYLPROLYL ISOMERASE"/>
    <property type="match status" value="1"/>
</dbReference>
<dbReference type="EC" id="5.2.1.8" evidence="18"/>
<organism evidence="21 22">
    <name type="scientific">Synchytrium endobioticum</name>
    <dbReference type="NCBI Taxonomy" id="286115"/>
    <lineage>
        <taxon>Eukaryota</taxon>
        <taxon>Fungi</taxon>
        <taxon>Fungi incertae sedis</taxon>
        <taxon>Chytridiomycota</taxon>
        <taxon>Chytridiomycota incertae sedis</taxon>
        <taxon>Chytridiomycetes</taxon>
        <taxon>Synchytriales</taxon>
        <taxon>Synchytriaceae</taxon>
        <taxon>Synchytrium</taxon>
    </lineage>
</organism>
<evidence type="ECO:0000256" key="8">
    <source>
        <dbReference type="ARBA" id="ARBA00022553"/>
    </source>
</evidence>
<evidence type="ECO:0000313" key="22">
    <source>
        <dbReference type="Proteomes" id="UP000317494"/>
    </source>
</evidence>
<comment type="catalytic activity">
    <reaction evidence="1 18">
        <text>[protein]-peptidylproline (omega=180) = [protein]-peptidylproline (omega=0)</text>
        <dbReference type="Rhea" id="RHEA:16237"/>
        <dbReference type="Rhea" id="RHEA-COMP:10747"/>
        <dbReference type="Rhea" id="RHEA-COMP:10748"/>
        <dbReference type="ChEBI" id="CHEBI:83833"/>
        <dbReference type="ChEBI" id="CHEBI:83834"/>
        <dbReference type="EC" id="5.2.1.8"/>
    </reaction>
</comment>
<dbReference type="InterPro" id="IPR011990">
    <property type="entry name" value="TPR-like_helical_dom_sf"/>
</dbReference>
<evidence type="ECO:0000259" key="20">
    <source>
        <dbReference type="PROSITE" id="PS50059"/>
    </source>
</evidence>
<keyword evidence="22" id="KW-1185">Reference proteome</keyword>
<dbReference type="Pfam" id="PF00254">
    <property type="entry name" value="FKBP_C"/>
    <property type="match status" value="3"/>
</dbReference>
<evidence type="ECO:0000256" key="15">
    <source>
        <dbReference type="ARBA" id="ARBA00023212"/>
    </source>
</evidence>
<evidence type="ECO:0000256" key="16">
    <source>
        <dbReference type="ARBA" id="ARBA00023235"/>
    </source>
</evidence>
<keyword evidence="10" id="KW-0677">Repeat</keyword>
<evidence type="ECO:0000256" key="11">
    <source>
        <dbReference type="ARBA" id="ARBA00022803"/>
    </source>
</evidence>
<evidence type="ECO:0000256" key="3">
    <source>
        <dbReference type="ARBA" id="ARBA00004173"/>
    </source>
</evidence>
<keyword evidence="16 18" id="KW-0413">Isomerase</keyword>
<comment type="caution">
    <text evidence="21">The sequence shown here is derived from an EMBL/GenBank/DDBJ whole genome shotgun (WGS) entry which is preliminary data.</text>
</comment>
<dbReference type="GO" id="GO:0003755">
    <property type="term" value="F:peptidyl-prolyl cis-trans isomerase activity"/>
    <property type="evidence" value="ECO:0007669"/>
    <property type="project" value="UniProtKB-KW"/>
</dbReference>
<feature type="repeat" description="TPR" evidence="19">
    <location>
        <begin position="644"/>
        <end position="677"/>
    </location>
</feature>
<evidence type="ECO:0000256" key="6">
    <source>
        <dbReference type="ARBA" id="ARBA00022481"/>
    </source>
</evidence>
<keyword evidence="9" id="KW-0493">Microtubule</keyword>
<dbReference type="InterPro" id="IPR001179">
    <property type="entry name" value="PPIase_FKBP_dom"/>
</dbReference>
<evidence type="ECO:0000256" key="19">
    <source>
        <dbReference type="PROSITE-ProRule" id="PRU00339"/>
    </source>
</evidence>